<dbReference type="InterPro" id="IPR000682">
    <property type="entry name" value="PCMT"/>
</dbReference>
<dbReference type="EC" id="2.1.1.77" evidence="3"/>
<accession>A0A343TM93</accession>
<evidence type="ECO:0000256" key="6">
    <source>
        <dbReference type="ARBA" id="ARBA00022679"/>
    </source>
</evidence>
<dbReference type="GO" id="GO:0004719">
    <property type="term" value="F:protein-L-isoaspartate (D-aspartate) O-methyltransferase activity"/>
    <property type="evidence" value="ECO:0007669"/>
    <property type="project" value="UniProtKB-EC"/>
</dbReference>
<evidence type="ECO:0000256" key="9">
    <source>
        <dbReference type="ARBA" id="ARBA00029295"/>
    </source>
</evidence>
<keyword evidence="4" id="KW-0963">Cytoplasm</keyword>
<name>A0A343TM93_9EURY</name>
<dbReference type="PANTHER" id="PTHR11579:SF0">
    <property type="entry name" value="PROTEIN-L-ISOASPARTATE(D-ASPARTATE) O-METHYLTRANSFERASE"/>
    <property type="match status" value="1"/>
</dbReference>
<evidence type="ECO:0000256" key="7">
    <source>
        <dbReference type="ARBA" id="ARBA00022691"/>
    </source>
</evidence>
<keyword evidence="7" id="KW-0949">S-adenosyl-L-methionine</keyword>
<dbReference type="AlphaFoldDB" id="A0A343TM93"/>
<dbReference type="CDD" id="cd02440">
    <property type="entry name" value="AdoMet_MTases"/>
    <property type="match status" value="1"/>
</dbReference>
<evidence type="ECO:0000313" key="10">
    <source>
        <dbReference type="EMBL" id="AUX10215.1"/>
    </source>
</evidence>
<evidence type="ECO:0000256" key="5">
    <source>
        <dbReference type="ARBA" id="ARBA00022603"/>
    </source>
</evidence>
<evidence type="ECO:0000256" key="4">
    <source>
        <dbReference type="ARBA" id="ARBA00022490"/>
    </source>
</evidence>
<keyword evidence="6 10" id="KW-0808">Transferase</keyword>
<evidence type="ECO:0000256" key="2">
    <source>
        <dbReference type="ARBA" id="ARBA00005369"/>
    </source>
</evidence>
<gene>
    <name evidence="10" type="primary">pcm2</name>
    <name evidence="10" type="ORF">AArcSl_2596</name>
</gene>
<comment type="similarity">
    <text evidence="2">Belongs to the methyltransferase superfamily. L-isoaspartyl/D-aspartyl protein methyltransferase family.</text>
</comment>
<dbReference type="GO" id="GO:0032259">
    <property type="term" value="P:methylation"/>
    <property type="evidence" value="ECO:0007669"/>
    <property type="project" value="UniProtKB-KW"/>
</dbReference>
<proteinExistence type="inferred from homology"/>
<dbReference type="KEGG" id="hdf:AArcSl_2596"/>
<dbReference type="Pfam" id="PF01135">
    <property type="entry name" value="PCMT"/>
    <property type="match status" value="1"/>
</dbReference>
<organism evidence="10 11">
    <name type="scientific">Halalkaliarchaeum desulfuricum</name>
    <dbReference type="NCBI Taxonomy" id="2055893"/>
    <lineage>
        <taxon>Archaea</taxon>
        <taxon>Methanobacteriati</taxon>
        <taxon>Methanobacteriota</taxon>
        <taxon>Stenosarchaea group</taxon>
        <taxon>Halobacteria</taxon>
        <taxon>Halobacteriales</taxon>
        <taxon>Haloferacaceae</taxon>
        <taxon>Halalkaliarchaeum</taxon>
    </lineage>
</organism>
<reference evidence="11" key="1">
    <citation type="submission" date="2017-11" db="EMBL/GenBank/DDBJ databases">
        <title>Phenotypic and genomic properties of facultatively anaerobic sulfur-reducing natronoarchaea from hypersaline soda lakes.</title>
        <authorList>
            <person name="Sorokin D.Y."/>
            <person name="Kublanov I.V."/>
            <person name="Roman P."/>
            <person name="Sinninghe Damste J.S."/>
            <person name="Golyshin P.N."/>
            <person name="Rojo D."/>
            <person name="Ciordia S."/>
            <person name="Mena M.D.C."/>
            <person name="Ferrer M."/>
            <person name="Messina E."/>
            <person name="Smedile F."/>
            <person name="La Spada G."/>
            <person name="La Cono V."/>
            <person name="Yakimov M.M."/>
        </authorList>
    </citation>
    <scope>NUCLEOTIDE SEQUENCE [LARGE SCALE GENOMIC DNA]</scope>
    <source>
        <strain evidence="11">AArc-Sl</strain>
    </source>
</reference>
<evidence type="ECO:0000256" key="3">
    <source>
        <dbReference type="ARBA" id="ARBA00011890"/>
    </source>
</evidence>
<evidence type="ECO:0000256" key="1">
    <source>
        <dbReference type="ARBA" id="ARBA00004496"/>
    </source>
</evidence>
<comment type="subcellular location">
    <subcellularLocation>
        <location evidence="1">Cytoplasm</location>
    </subcellularLocation>
</comment>
<keyword evidence="5 10" id="KW-0489">Methyltransferase</keyword>
<comment type="catalytic activity">
    <reaction evidence="9">
        <text>[protein]-L-isoaspartate + S-adenosyl-L-methionine = [protein]-L-isoaspartate alpha-methyl ester + S-adenosyl-L-homocysteine</text>
        <dbReference type="Rhea" id="RHEA:12705"/>
        <dbReference type="Rhea" id="RHEA-COMP:12143"/>
        <dbReference type="Rhea" id="RHEA-COMP:12144"/>
        <dbReference type="ChEBI" id="CHEBI:57856"/>
        <dbReference type="ChEBI" id="CHEBI:59789"/>
        <dbReference type="ChEBI" id="CHEBI:90596"/>
        <dbReference type="ChEBI" id="CHEBI:90598"/>
        <dbReference type="EC" id="2.1.1.77"/>
    </reaction>
</comment>
<sequence>MPGMDPAVLRDDMVEGLEYSLDEPLDPEVTRAMRTVPRHVFLDAAAYENRATEAYGTRVLAPKTAAQLLDALAVDEGDDVLVVGAGIGYTVAVVAELAGDRHVHAVDIDRQVVSAARSNLESAGYGDVLVDRRDGADGLPEYAPYDRILLEAAVVRPPNALLEQLTPEGTIVFPRGMGSQQIVVGERDRSAPDGYHVLDEYGFVQLGPLLAKGERRNGPARNRTVREDAEIREQGYFAPSGWEYEWVDWEEQL</sequence>
<dbReference type="InterPro" id="IPR029063">
    <property type="entry name" value="SAM-dependent_MTases_sf"/>
</dbReference>
<dbReference type="GO" id="GO:0005737">
    <property type="term" value="C:cytoplasm"/>
    <property type="evidence" value="ECO:0007669"/>
    <property type="project" value="UniProtKB-SubCell"/>
</dbReference>
<dbReference type="Proteomes" id="UP000263012">
    <property type="component" value="Chromosome"/>
</dbReference>
<evidence type="ECO:0000313" key="11">
    <source>
        <dbReference type="Proteomes" id="UP000263012"/>
    </source>
</evidence>
<dbReference type="Gene3D" id="3.40.50.150">
    <property type="entry name" value="Vaccinia Virus protein VP39"/>
    <property type="match status" value="1"/>
</dbReference>
<evidence type="ECO:0000256" key="8">
    <source>
        <dbReference type="ARBA" id="ARBA00025330"/>
    </source>
</evidence>
<keyword evidence="11" id="KW-1185">Reference proteome</keyword>
<comment type="function">
    <text evidence="8">Catalyzes the methyl esterification of L-isoaspartyl residues in peptides and proteins that result from spontaneous decomposition of normal L-aspartyl and L-asparaginyl residues. It plays a role in the repair and/or degradation of damaged proteins.</text>
</comment>
<dbReference type="EMBL" id="CP025066">
    <property type="protein sequence ID" value="AUX10215.1"/>
    <property type="molecule type" value="Genomic_DNA"/>
</dbReference>
<dbReference type="SUPFAM" id="SSF53335">
    <property type="entry name" value="S-adenosyl-L-methionine-dependent methyltransferases"/>
    <property type="match status" value="1"/>
</dbReference>
<dbReference type="PANTHER" id="PTHR11579">
    <property type="entry name" value="PROTEIN-L-ISOASPARTATE O-METHYLTRANSFERASE"/>
    <property type="match status" value="1"/>
</dbReference>
<protein>
    <recommendedName>
        <fullName evidence="3">protein-L-isoaspartate(D-aspartate) O-methyltransferase</fullName>
        <ecNumber evidence="3">2.1.1.77</ecNumber>
    </recommendedName>
</protein>